<gene>
    <name evidence="3" type="ORF">CSA09_04525</name>
</gene>
<dbReference type="CDD" id="cd06223">
    <property type="entry name" value="PRTases_typeI"/>
    <property type="match status" value="1"/>
</dbReference>
<reference evidence="3 4" key="1">
    <citation type="submission" date="2017-10" db="EMBL/GenBank/DDBJ databases">
        <title>Novel microbial diversity and functional potential in the marine mammal oral microbiome.</title>
        <authorList>
            <person name="Dudek N.K."/>
            <person name="Sun C.L."/>
            <person name="Burstein D."/>
            <person name="Kantor R.S."/>
            <person name="Aliaga Goltsman D.S."/>
            <person name="Bik E.M."/>
            <person name="Thomas B.C."/>
            <person name="Banfield J.F."/>
            <person name="Relman D.A."/>
        </authorList>
    </citation>
    <scope>NUCLEOTIDE SEQUENCE [LARGE SCALE GENOMIC DNA]</scope>
    <source>
        <strain evidence="3">DOLJORAL78_50_517</strain>
    </source>
</reference>
<dbReference type="InterPro" id="IPR000836">
    <property type="entry name" value="PRTase_dom"/>
</dbReference>
<dbReference type="SUPFAM" id="SSF53271">
    <property type="entry name" value="PRTase-like"/>
    <property type="match status" value="1"/>
</dbReference>
<evidence type="ECO:0000313" key="3">
    <source>
        <dbReference type="EMBL" id="PIE82821.1"/>
    </source>
</evidence>
<sequence length="381" mass="42392">METDQLALRCLTVPIQAGQLKITIRREGLPLADCLDFATRQNPRRLFLFVSKVLGKHWAVKPRTMQKIHSLLAARIADLPGPVLVVGMAETATALGRGVAEEVALQSRRNDILYLQTTRYHLSRPLALGFDESHSHAPDHRVYLPELALQPLFYSARTLVLVDDEISTGRTLAELAQGYFQVNSQVEQLVFASITNWLPASRQQELAELLVCPLQFPALIEGEFTFEADPLFPLPSLPVVVADRARNHDAVVTDPARIGVIAGQWQLPALPPVPDDQSLTIIGTGEYAYTPFRVALALEEQGRDVRFQSTTRSPILIGDAITDRHEFLDNYGDGIPNYLYNLDPERLPVVIYEHADMLDTHLLPNLIKGLAFAVEESCHVS</sequence>
<proteinExistence type="predicted"/>
<feature type="domain" description="Orotate phosphoribosyltransferase-like" evidence="2">
    <location>
        <begin position="35"/>
        <end position="223"/>
    </location>
</feature>
<dbReference type="InterPro" id="IPR022537">
    <property type="entry name" value="TRSP_dom"/>
</dbReference>
<dbReference type="InterPro" id="IPR041688">
    <property type="entry name" value="PRTase_2"/>
</dbReference>
<dbReference type="EMBL" id="PDTV01000011">
    <property type="protein sequence ID" value="PIE82821.1"/>
    <property type="molecule type" value="Genomic_DNA"/>
</dbReference>
<feature type="domain" description="TRSP" evidence="1">
    <location>
        <begin position="277"/>
        <end position="355"/>
    </location>
</feature>
<name>A0A2G6PE35_9GAMM</name>
<dbReference type="InterPro" id="IPR029057">
    <property type="entry name" value="PRTase-like"/>
</dbReference>
<accession>A0A2G6PE35</accession>
<dbReference type="AlphaFoldDB" id="A0A2G6PE35"/>
<evidence type="ECO:0000259" key="1">
    <source>
        <dbReference type="Pfam" id="PF12500"/>
    </source>
</evidence>
<organism evidence="3 4">
    <name type="scientific">Candidatus Contendibacter odensensis</name>
    <dbReference type="NCBI Taxonomy" id="1400860"/>
    <lineage>
        <taxon>Bacteria</taxon>
        <taxon>Pseudomonadati</taxon>
        <taxon>Pseudomonadota</taxon>
        <taxon>Gammaproteobacteria</taxon>
        <taxon>Candidatus Competibacteraceae</taxon>
        <taxon>Candidatus Contendibacter</taxon>
    </lineage>
</organism>
<dbReference type="Proteomes" id="UP000229278">
    <property type="component" value="Unassembled WGS sequence"/>
</dbReference>
<dbReference type="InterPro" id="IPR011214">
    <property type="entry name" value="UCP020967"/>
</dbReference>
<evidence type="ECO:0000259" key="2">
    <source>
        <dbReference type="Pfam" id="PF15609"/>
    </source>
</evidence>
<protein>
    <recommendedName>
        <fullName evidence="5">Phosphoribosyltransferase</fullName>
    </recommendedName>
</protein>
<dbReference type="Pfam" id="PF15609">
    <property type="entry name" value="PRTase_2"/>
    <property type="match status" value="1"/>
</dbReference>
<dbReference type="Pfam" id="PF12500">
    <property type="entry name" value="TRSP"/>
    <property type="match status" value="1"/>
</dbReference>
<comment type="caution">
    <text evidence="3">The sequence shown here is derived from an EMBL/GenBank/DDBJ whole genome shotgun (WGS) entry which is preliminary data.</text>
</comment>
<dbReference type="Gene3D" id="3.40.50.2020">
    <property type="match status" value="1"/>
</dbReference>
<evidence type="ECO:0008006" key="5">
    <source>
        <dbReference type="Google" id="ProtNLM"/>
    </source>
</evidence>
<evidence type="ECO:0000313" key="4">
    <source>
        <dbReference type="Proteomes" id="UP000229278"/>
    </source>
</evidence>
<dbReference type="PIRSF" id="PIRSF020967">
    <property type="entry name" value="UCP020967"/>
    <property type="match status" value="1"/>
</dbReference>